<dbReference type="Proteomes" id="UP000762676">
    <property type="component" value="Unassembled WGS sequence"/>
</dbReference>
<organism evidence="1 2">
    <name type="scientific">Elysia marginata</name>
    <dbReference type="NCBI Taxonomy" id="1093978"/>
    <lineage>
        <taxon>Eukaryota</taxon>
        <taxon>Metazoa</taxon>
        <taxon>Spiralia</taxon>
        <taxon>Lophotrochozoa</taxon>
        <taxon>Mollusca</taxon>
        <taxon>Gastropoda</taxon>
        <taxon>Heterobranchia</taxon>
        <taxon>Euthyneura</taxon>
        <taxon>Panpulmonata</taxon>
        <taxon>Sacoglossa</taxon>
        <taxon>Placobranchoidea</taxon>
        <taxon>Plakobranchidae</taxon>
        <taxon>Elysia</taxon>
    </lineage>
</organism>
<name>A0AAV4HH58_9GAST</name>
<dbReference type="EMBL" id="BMAT01002019">
    <property type="protein sequence ID" value="GFR97196.1"/>
    <property type="molecule type" value="Genomic_DNA"/>
</dbReference>
<proteinExistence type="predicted"/>
<comment type="caution">
    <text evidence="1">The sequence shown here is derived from an EMBL/GenBank/DDBJ whole genome shotgun (WGS) entry which is preliminary data.</text>
</comment>
<evidence type="ECO:0000313" key="2">
    <source>
        <dbReference type="Proteomes" id="UP000762676"/>
    </source>
</evidence>
<evidence type="ECO:0000313" key="1">
    <source>
        <dbReference type="EMBL" id="GFR97196.1"/>
    </source>
</evidence>
<keyword evidence="2" id="KW-1185">Reference proteome</keyword>
<gene>
    <name evidence="1" type="ORF">ElyMa_000987000</name>
</gene>
<accession>A0AAV4HH58</accession>
<sequence length="117" mass="13386">MTLMGTRLYQAVKSSDGFGVMYRHLSCFCLSCESGKPDQSERGKCVNQWSYSKVAPDMILDVHGDEAKVQFCRQSNCYFFWPPVEDISWVPLTMAHHVDAPTLDAREKIYLPQELMS</sequence>
<protein>
    <submittedName>
        <fullName evidence="1">Uncharacterized protein</fullName>
    </submittedName>
</protein>
<dbReference type="AlphaFoldDB" id="A0AAV4HH58"/>
<reference evidence="1 2" key="1">
    <citation type="journal article" date="2021" name="Elife">
        <title>Chloroplast acquisition without the gene transfer in kleptoplastic sea slugs, Plakobranchus ocellatus.</title>
        <authorList>
            <person name="Maeda T."/>
            <person name="Takahashi S."/>
            <person name="Yoshida T."/>
            <person name="Shimamura S."/>
            <person name="Takaki Y."/>
            <person name="Nagai Y."/>
            <person name="Toyoda A."/>
            <person name="Suzuki Y."/>
            <person name="Arimoto A."/>
            <person name="Ishii H."/>
            <person name="Satoh N."/>
            <person name="Nishiyama T."/>
            <person name="Hasebe M."/>
            <person name="Maruyama T."/>
            <person name="Minagawa J."/>
            <person name="Obokata J."/>
            <person name="Shigenobu S."/>
        </authorList>
    </citation>
    <scope>NUCLEOTIDE SEQUENCE [LARGE SCALE GENOMIC DNA]</scope>
</reference>